<dbReference type="GO" id="GO:0005634">
    <property type="term" value="C:nucleus"/>
    <property type="evidence" value="ECO:0007669"/>
    <property type="project" value="UniProtKB-SubCell"/>
</dbReference>
<dbReference type="GeneID" id="120271575"/>
<dbReference type="PANTHER" id="PTHR22930:SF259">
    <property type="entry name" value="OS08G0106900 PROTEIN"/>
    <property type="match status" value="1"/>
</dbReference>
<dbReference type="PANTHER" id="PTHR22930">
    <property type="match status" value="1"/>
</dbReference>
<evidence type="ECO:0000256" key="5">
    <source>
        <dbReference type="ARBA" id="ARBA00022723"/>
    </source>
</evidence>
<evidence type="ECO:0000256" key="8">
    <source>
        <dbReference type="SAM" id="MobiDB-lite"/>
    </source>
</evidence>
<organism evidence="10 11">
    <name type="scientific">Dioscorea cayennensis subsp. rotundata</name>
    <name type="common">White Guinea yam</name>
    <name type="synonym">Dioscorea rotundata</name>
    <dbReference type="NCBI Taxonomy" id="55577"/>
    <lineage>
        <taxon>Eukaryota</taxon>
        <taxon>Viridiplantae</taxon>
        <taxon>Streptophyta</taxon>
        <taxon>Embryophyta</taxon>
        <taxon>Tracheophyta</taxon>
        <taxon>Spermatophyta</taxon>
        <taxon>Magnoliopsida</taxon>
        <taxon>Liliopsida</taxon>
        <taxon>Dioscoreales</taxon>
        <taxon>Dioscoreaceae</taxon>
        <taxon>Dioscorea</taxon>
    </lineage>
</organism>
<dbReference type="GO" id="GO:0016787">
    <property type="term" value="F:hydrolase activity"/>
    <property type="evidence" value="ECO:0007669"/>
    <property type="project" value="UniProtKB-KW"/>
</dbReference>
<dbReference type="RefSeq" id="XP_039134189.1">
    <property type="nucleotide sequence ID" value="XM_039278255.1"/>
</dbReference>
<comment type="cofactor">
    <cofactor evidence="1">
        <name>a divalent metal cation</name>
        <dbReference type="ChEBI" id="CHEBI:60240"/>
    </cofactor>
</comment>
<keyword evidence="7" id="KW-0539">Nucleus</keyword>
<comment type="subcellular location">
    <subcellularLocation>
        <location evidence="2">Nucleus</location>
    </subcellularLocation>
</comment>
<dbReference type="AlphaFoldDB" id="A0AB40C6R3"/>
<feature type="region of interest" description="Disordered" evidence="8">
    <location>
        <begin position="275"/>
        <end position="339"/>
    </location>
</feature>
<evidence type="ECO:0000256" key="4">
    <source>
        <dbReference type="ARBA" id="ARBA00022722"/>
    </source>
</evidence>
<feature type="domain" description="DDE Tnp4" evidence="9">
    <location>
        <begin position="11"/>
        <end position="150"/>
    </location>
</feature>
<evidence type="ECO:0000256" key="1">
    <source>
        <dbReference type="ARBA" id="ARBA00001968"/>
    </source>
</evidence>
<evidence type="ECO:0000313" key="10">
    <source>
        <dbReference type="Proteomes" id="UP001515500"/>
    </source>
</evidence>
<dbReference type="InterPro" id="IPR027806">
    <property type="entry name" value="HARBI1_dom"/>
</dbReference>
<evidence type="ECO:0000256" key="2">
    <source>
        <dbReference type="ARBA" id="ARBA00004123"/>
    </source>
</evidence>
<dbReference type="InterPro" id="IPR045249">
    <property type="entry name" value="HARBI1-like"/>
</dbReference>
<name>A0AB40C6R3_DIOCR</name>
<dbReference type="Pfam" id="PF13359">
    <property type="entry name" value="DDE_Tnp_4"/>
    <property type="match status" value="1"/>
</dbReference>
<keyword evidence="6" id="KW-0378">Hydrolase</keyword>
<reference evidence="11" key="1">
    <citation type="submission" date="2025-08" db="UniProtKB">
        <authorList>
            <consortium name="RefSeq"/>
        </authorList>
    </citation>
    <scope>IDENTIFICATION</scope>
</reference>
<evidence type="ECO:0000259" key="9">
    <source>
        <dbReference type="Pfam" id="PF13359"/>
    </source>
</evidence>
<dbReference type="GO" id="GO:0046872">
    <property type="term" value="F:metal ion binding"/>
    <property type="evidence" value="ECO:0007669"/>
    <property type="project" value="UniProtKB-KW"/>
</dbReference>
<evidence type="ECO:0000256" key="7">
    <source>
        <dbReference type="ARBA" id="ARBA00023242"/>
    </source>
</evidence>
<feature type="compositionally biased region" description="Polar residues" evidence="8">
    <location>
        <begin position="275"/>
        <end position="286"/>
    </location>
</feature>
<keyword evidence="4" id="KW-0540">Nuclease</keyword>
<keyword evidence="10" id="KW-1185">Reference proteome</keyword>
<gene>
    <name evidence="11" type="primary">LOC120271575</name>
</gene>
<protein>
    <submittedName>
        <fullName evidence="11">Uncharacterized protein LOC120271575</fullName>
    </submittedName>
</protein>
<accession>A0AB40C6R3</accession>
<evidence type="ECO:0000256" key="3">
    <source>
        <dbReference type="ARBA" id="ARBA00006958"/>
    </source>
</evidence>
<evidence type="ECO:0000256" key="6">
    <source>
        <dbReference type="ARBA" id="ARBA00022801"/>
    </source>
</evidence>
<dbReference type="GO" id="GO:0004518">
    <property type="term" value="F:nuclease activity"/>
    <property type="evidence" value="ECO:0007669"/>
    <property type="project" value="UniProtKB-KW"/>
</dbReference>
<dbReference type="Proteomes" id="UP001515500">
    <property type="component" value="Chromosome 11"/>
</dbReference>
<keyword evidence="5" id="KW-0479">Metal-binding</keyword>
<comment type="similarity">
    <text evidence="3">Belongs to the HARBI1 family.</text>
</comment>
<proteinExistence type="inferred from homology"/>
<evidence type="ECO:0000313" key="11">
    <source>
        <dbReference type="RefSeq" id="XP_039134189.1"/>
    </source>
</evidence>
<sequence length="434" mass="48879">MLLVPDCIGALDGTHIHASVRKEIVARFNGRKPYPTQNVLATVDFELRFTYGLAGWEGSAHDALVLRDALEREDGLIVPEGKYYLVDAGYSTRARFISPFRGVRYHLKEFSARTPSNNKELFNYRHSSLRTTVERAFGALKNRFKILTSRPILSISNTNGYRGCMLHFTQLNFTRRMDLVEMTQESENVGRRCPTNFRWTAIMTSFLLRCLVEQANLGLKTDKGFKSTAINAVARAVSTRFNMISHPNEAVYINKPIEDYEEMAIVCGNDQATGSFARTGSQSSRSLGVRMEMPSTPPTLDSDDQPQGLDDWDFTQSQPPPAETPTTSTSKAKEVNKGSKRIRREELEVMQKISIGLDRLASAAETNKGVQLSKRLYDEVMTLIGYYNKSDLGLAYDHLNAQNNLATAFINKDHDLRCFWMDGFLRQLGRDGGV</sequence>